<dbReference type="AlphaFoldDB" id="A0A7R9MML7"/>
<name>A0A7R9MML7_9ACAR</name>
<keyword evidence="3" id="KW-1185">Reference proteome</keyword>
<evidence type="ECO:0000256" key="1">
    <source>
        <dbReference type="SAM" id="SignalP"/>
    </source>
</evidence>
<feature type="chain" id="PRO_5036211587" description="Secreted protein" evidence="1">
    <location>
        <begin position="24"/>
        <end position="74"/>
    </location>
</feature>
<evidence type="ECO:0000313" key="3">
    <source>
        <dbReference type="Proteomes" id="UP000728032"/>
    </source>
</evidence>
<dbReference type="Proteomes" id="UP000728032">
    <property type="component" value="Unassembled WGS sequence"/>
</dbReference>
<sequence>MSVYMRITSYVLLLCLSLRFRQYLHHKLTTNAIKPSIRQSLKRRTLFFPETHFQPKDCLESNGLDVIIADNPTS</sequence>
<protein>
    <recommendedName>
        <fullName evidence="4">Secreted protein</fullName>
    </recommendedName>
</protein>
<feature type="signal peptide" evidence="1">
    <location>
        <begin position="1"/>
        <end position="23"/>
    </location>
</feature>
<feature type="non-terminal residue" evidence="2">
    <location>
        <position position="1"/>
    </location>
</feature>
<evidence type="ECO:0000313" key="2">
    <source>
        <dbReference type="EMBL" id="CAD7662829.1"/>
    </source>
</evidence>
<gene>
    <name evidence="2" type="ORF">ONB1V03_LOCUS19389</name>
</gene>
<accession>A0A7R9MML7</accession>
<dbReference type="EMBL" id="OC944380">
    <property type="protein sequence ID" value="CAD7662829.1"/>
    <property type="molecule type" value="Genomic_DNA"/>
</dbReference>
<proteinExistence type="predicted"/>
<organism evidence="2">
    <name type="scientific">Oppiella nova</name>
    <dbReference type="NCBI Taxonomy" id="334625"/>
    <lineage>
        <taxon>Eukaryota</taxon>
        <taxon>Metazoa</taxon>
        <taxon>Ecdysozoa</taxon>
        <taxon>Arthropoda</taxon>
        <taxon>Chelicerata</taxon>
        <taxon>Arachnida</taxon>
        <taxon>Acari</taxon>
        <taxon>Acariformes</taxon>
        <taxon>Sarcoptiformes</taxon>
        <taxon>Oribatida</taxon>
        <taxon>Brachypylina</taxon>
        <taxon>Oppioidea</taxon>
        <taxon>Oppiidae</taxon>
        <taxon>Oppiella</taxon>
    </lineage>
</organism>
<reference evidence="2" key="1">
    <citation type="submission" date="2020-11" db="EMBL/GenBank/DDBJ databases">
        <authorList>
            <person name="Tran Van P."/>
        </authorList>
    </citation>
    <scope>NUCLEOTIDE SEQUENCE</scope>
</reference>
<keyword evidence="1" id="KW-0732">Signal</keyword>
<evidence type="ECO:0008006" key="4">
    <source>
        <dbReference type="Google" id="ProtNLM"/>
    </source>
</evidence>
<dbReference type="EMBL" id="CAJPVJ010029555">
    <property type="protein sequence ID" value="CAG2179966.1"/>
    <property type="molecule type" value="Genomic_DNA"/>
</dbReference>